<dbReference type="EMBL" id="RZIJ01000007">
    <property type="protein sequence ID" value="RUQ72129.1"/>
    <property type="molecule type" value="Genomic_DNA"/>
</dbReference>
<dbReference type="SUPFAM" id="SSF46894">
    <property type="entry name" value="C-terminal effector domain of the bipartite response regulators"/>
    <property type="match status" value="1"/>
</dbReference>
<dbReference type="InterPro" id="IPR011006">
    <property type="entry name" value="CheY-like_superfamily"/>
</dbReference>
<comment type="caution">
    <text evidence="6">The sequence shown here is derived from an EMBL/GenBank/DDBJ whole genome shotgun (WGS) entry which is preliminary data.</text>
</comment>
<dbReference type="InterPro" id="IPR016032">
    <property type="entry name" value="Sig_transdc_resp-reg_C-effctor"/>
</dbReference>
<dbReference type="GO" id="GO:0006355">
    <property type="term" value="P:regulation of DNA-templated transcription"/>
    <property type="evidence" value="ECO:0007669"/>
    <property type="project" value="InterPro"/>
</dbReference>
<evidence type="ECO:0000256" key="1">
    <source>
        <dbReference type="ARBA" id="ARBA00022553"/>
    </source>
</evidence>
<dbReference type="SMART" id="SM00421">
    <property type="entry name" value="HTH_LUXR"/>
    <property type="match status" value="1"/>
</dbReference>
<organism evidence="6 7">
    <name type="scientific">Azospirillum doebereinerae</name>
    <dbReference type="NCBI Taxonomy" id="92933"/>
    <lineage>
        <taxon>Bacteria</taxon>
        <taxon>Pseudomonadati</taxon>
        <taxon>Pseudomonadota</taxon>
        <taxon>Alphaproteobacteria</taxon>
        <taxon>Rhodospirillales</taxon>
        <taxon>Azospirillaceae</taxon>
        <taxon>Azospirillum</taxon>
    </lineage>
</organism>
<gene>
    <name evidence="6" type="ORF">EJ913_11250</name>
</gene>
<dbReference type="OrthoDB" id="7826527at2"/>
<dbReference type="InterPro" id="IPR039420">
    <property type="entry name" value="WalR-like"/>
</dbReference>
<reference evidence="6 7" key="1">
    <citation type="submission" date="2018-12" db="EMBL/GenBank/DDBJ databases">
        <authorList>
            <person name="Yang Y."/>
        </authorList>
    </citation>
    <scope>NUCLEOTIDE SEQUENCE [LARGE SCALE GENOMIC DNA]</scope>
    <source>
        <strain evidence="6 7">GSF71</strain>
    </source>
</reference>
<dbReference type="PANTHER" id="PTHR43214">
    <property type="entry name" value="TWO-COMPONENT RESPONSE REGULATOR"/>
    <property type="match status" value="1"/>
</dbReference>
<keyword evidence="2" id="KW-0238">DNA-binding</keyword>
<dbReference type="Proteomes" id="UP000280346">
    <property type="component" value="Unassembled WGS sequence"/>
</dbReference>
<dbReference type="InterPro" id="IPR001789">
    <property type="entry name" value="Sig_transdc_resp-reg_receiver"/>
</dbReference>
<dbReference type="AlphaFoldDB" id="A0A3S0XBT8"/>
<dbReference type="SMART" id="SM00448">
    <property type="entry name" value="REC"/>
    <property type="match status" value="1"/>
</dbReference>
<feature type="domain" description="HTH luxR-type" evidence="4">
    <location>
        <begin position="147"/>
        <end position="211"/>
    </location>
</feature>
<dbReference type="SUPFAM" id="SSF52172">
    <property type="entry name" value="CheY-like"/>
    <property type="match status" value="1"/>
</dbReference>
<keyword evidence="7" id="KW-1185">Reference proteome</keyword>
<dbReference type="GO" id="GO:0000160">
    <property type="term" value="P:phosphorelay signal transduction system"/>
    <property type="evidence" value="ECO:0007669"/>
    <property type="project" value="InterPro"/>
</dbReference>
<evidence type="ECO:0000313" key="6">
    <source>
        <dbReference type="EMBL" id="RUQ72129.1"/>
    </source>
</evidence>
<name>A0A3S0XBT8_9PROT</name>
<dbReference type="PROSITE" id="PS50110">
    <property type="entry name" value="RESPONSE_REGULATORY"/>
    <property type="match status" value="1"/>
</dbReference>
<dbReference type="Pfam" id="PF00196">
    <property type="entry name" value="GerE"/>
    <property type="match status" value="1"/>
</dbReference>
<dbReference type="Pfam" id="PF00072">
    <property type="entry name" value="Response_reg"/>
    <property type="match status" value="1"/>
</dbReference>
<dbReference type="Gene3D" id="3.40.50.2300">
    <property type="match status" value="1"/>
</dbReference>
<dbReference type="InterPro" id="IPR058245">
    <property type="entry name" value="NreC/VraR/RcsB-like_REC"/>
</dbReference>
<dbReference type="InterPro" id="IPR000792">
    <property type="entry name" value="Tscrpt_reg_LuxR_C"/>
</dbReference>
<evidence type="ECO:0000256" key="3">
    <source>
        <dbReference type="PROSITE-ProRule" id="PRU00169"/>
    </source>
</evidence>
<protein>
    <submittedName>
        <fullName evidence="6">Response regulator transcription factor</fullName>
    </submittedName>
</protein>
<dbReference type="PROSITE" id="PS50043">
    <property type="entry name" value="HTH_LUXR_2"/>
    <property type="match status" value="1"/>
</dbReference>
<feature type="modified residue" description="4-aspartylphosphate" evidence="3">
    <location>
        <position position="56"/>
    </location>
</feature>
<keyword evidence="1 3" id="KW-0597">Phosphoprotein</keyword>
<dbReference type="CDD" id="cd06170">
    <property type="entry name" value="LuxR_C_like"/>
    <property type="match status" value="1"/>
</dbReference>
<feature type="domain" description="Response regulatory" evidence="5">
    <location>
        <begin position="5"/>
        <end position="120"/>
    </location>
</feature>
<evidence type="ECO:0000256" key="2">
    <source>
        <dbReference type="ARBA" id="ARBA00023125"/>
    </source>
</evidence>
<evidence type="ECO:0000259" key="5">
    <source>
        <dbReference type="PROSITE" id="PS50110"/>
    </source>
</evidence>
<sequence>MEYASVALIDGNNLFRQGLKALFADQSFQIVIESSSVKDALLAVPNNNPLQLILIDPSGMGAPAEAIRAFKDRCPEARLVLLTETLDGEALTNAIDAGADGFLMKDISRDVLLQSLRLVMMGEKVFPSHLAALIISGRLYGKEDQMPAFRKGVSKREGQILRCLLVGDSNKLIARHLSITEATVKVHLKSLLRKIDATNRTQAAIWGLNNGFAEVDGGALVDRVA</sequence>
<dbReference type="PROSITE" id="PS00622">
    <property type="entry name" value="HTH_LUXR_1"/>
    <property type="match status" value="1"/>
</dbReference>
<dbReference type="PRINTS" id="PR00038">
    <property type="entry name" value="HTHLUXR"/>
</dbReference>
<dbReference type="PANTHER" id="PTHR43214:SF42">
    <property type="entry name" value="TRANSCRIPTIONAL REGULATORY PROTEIN DESR"/>
    <property type="match status" value="1"/>
</dbReference>
<dbReference type="CDD" id="cd17535">
    <property type="entry name" value="REC_NarL-like"/>
    <property type="match status" value="1"/>
</dbReference>
<evidence type="ECO:0000313" key="7">
    <source>
        <dbReference type="Proteomes" id="UP000280346"/>
    </source>
</evidence>
<accession>A0A3S0XBT8</accession>
<dbReference type="GO" id="GO:0003677">
    <property type="term" value="F:DNA binding"/>
    <property type="evidence" value="ECO:0007669"/>
    <property type="project" value="UniProtKB-KW"/>
</dbReference>
<proteinExistence type="predicted"/>
<evidence type="ECO:0000259" key="4">
    <source>
        <dbReference type="PROSITE" id="PS50043"/>
    </source>
</evidence>